<dbReference type="Pfam" id="PF21983">
    <property type="entry name" value="NikA-like"/>
    <property type="match status" value="1"/>
</dbReference>
<sequence>MPNLAMSKKTPNRKKRVEIRWDADGYRLVRESAQSCDLSVSEFVRRCAMGLKILTKADQAAVSEVRKIAGMLKHYYPKNSNWTTDEKRRYWAGYEKLVGIADRIEHGRTRSSIDLPGDGA</sequence>
<evidence type="ECO:0000313" key="1">
    <source>
        <dbReference type="EMBL" id="OIQ97823.1"/>
    </source>
</evidence>
<dbReference type="InterPro" id="IPR053842">
    <property type="entry name" value="NikA-like"/>
</dbReference>
<name>A0A1J5S0Y3_9ZZZZ</name>
<protein>
    <recommendedName>
        <fullName evidence="2">Mobilization protein MobB</fullName>
    </recommendedName>
</protein>
<accession>A0A1J5S0Y3</accession>
<proteinExistence type="predicted"/>
<dbReference type="EMBL" id="MLJW01000127">
    <property type="protein sequence ID" value="OIQ97823.1"/>
    <property type="molecule type" value="Genomic_DNA"/>
</dbReference>
<comment type="caution">
    <text evidence="1">The sequence shown here is derived from an EMBL/GenBank/DDBJ whole genome shotgun (WGS) entry which is preliminary data.</text>
</comment>
<dbReference type="AlphaFoldDB" id="A0A1J5S0Y3"/>
<evidence type="ECO:0008006" key="2">
    <source>
        <dbReference type="Google" id="ProtNLM"/>
    </source>
</evidence>
<reference evidence="1" key="1">
    <citation type="submission" date="2016-10" db="EMBL/GenBank/DDBJ databases">
        <title>Sequence of Gallionella enrichment culture.</title>
        <authorList>
            <person name="Poehlein A."/>
            <person name="Muehling M."/>
            <person name="Daniel R."/>
        </authorList>
    </citation>
    <scope>NUCLEOTIDE SEQUENCE</scope>
</reference>
<gene>
    <name evidence="1" type="ORF">GALL_201480</name>
</gene>
<organism evidence="1">
    <name type="scientific">mine drainage metagenome</name>
    <dbReference type="NCBI Taxonomy" id="410659"/>
    <lineage>
        <taxon>unclassified sequences</taxon>
        <taxon>metagenomes</taxon>
        <taxon>ecological metagenomes</taxon>
    </lineage>
</organism>